<keyword evidence="4 5" id="KW-0574">Periplasm</keyword>
<evidence type="ECO:0000313" key="8">
    <source>
        <dbReference type="Proteomes" id="UP001172645"/>
    </source>
</evidence>
<comment type="similarity">
    <text evidence="2 5">Belongs to the TolB family.</text>
</comment>
<dbReference type="InterPro" id="IPR011659">
    <property type="entry name" value="WD40"/>
</dbReference>
<evidence type="ECO:0000256" key="1">
    <source>
        <dbReference type="ARBA" id="ARBA00004418"/>
    </source>
</evidence>
<reference evidence="7" key="1">
    <citation type="submission" date="2023-06" db="EMBL/GenBank/DDBJ databases">
        <title>Phylogenetic Diversity of Rhizobium strains.</title>
        <authorList>
            <person name="Moura F.T."/>
            <person name="Helene L.C.F."/>
            <person name="Hungria M."/>
        </authorList>
    </citation>
    <scope>NUCLEOTIDE SEQUENCE</scope>
    <source>
        <strain evidence="7">CCGE526</strain>
    </source>
</reference>
<name>A0ABT7JZ71_9HYPH</name>
<keyword evidence="5" id="KW-0131">Cell cycle</keyword>
<keyword evidence="3 5" id="KW-0732">Signal</keyword>
<evidence type="ECO:0000313" key="7">
    <source>
        <dbReference type="EMBL" id="MDL2401222.1"/>
    </source>
</evidence>
<dbReference type="InterPro" id="IPR014167">
    <property type="entry name" value="Tol-Pal_TolB"/>
</dbReference>
<dbReference type="HAMAP" id="MF_00671">
    <property type="entry name" value="TolB"/>
    <property type="match status" value="1"/>
</dbReference>
<dbReference type="Pfam" id="PF04052">
    <property type="entry name" value="TolB_N"/>
    <property type="match status" value="1"/>
</dbReference>
<evidence type="ECO:0000256" key="2">
    <source>
        <dbReference type="ARBA" id="ARBA00009820"/>
    </source>
</evidence>
<dbReference type="InterPro" id="IPR007195">
    <property type="entry name" value="TolB_N"/>
</dbReference>
<dbReference type="EMBL" id="JARFYM010000017">
    <property type="protein sequence ID" value="MDL2401222.1"/>
    <property type="molecule type" value="Genomic_DNA"/>
</dbReference>
<keyword evidence="5" id="KW-0132">Cell division</keyword>
<organism evidence="7 8">
    <name type="scientific">Rhizobium mayense</name>
    <dbReference type="NCBI Taxonomy" id="1312184"/>
    <lineage>
        <taxon>Bacteria</taxon>
        <taxon>Pseudomonadati</taxon>
        <taxon>Pseudomonadota</taxon>
        <taxon>Alphaproteobacteria</taxon>
        <taxon>Hyphomicrobiales</taxon>
        <taxon>Rhizobiaceae</taxon>
        <taxon>Rhizobium/Agrobacterium group</taxon>
        <taxon>Rhizobium</taxon>
    </lineage>
</organism>
<comment type="subcellular location">
    <subcellularLocation>
        <location evidence="1 5">Periplasm</location>
    </subcellularLocation>
</comment>
<keyword evidence="8" id="KW-1185">Reference proteome</keyword>
<dbReference type="NCBIfam" id="TIGR02800">
    <property type="entry name" value="propeller_TolB"/>
    <property type="match status" value="1"/>
</dbReference>
<evidence type="ECO:0000259" key="6">
    <source>
        <dbReference type="Pfam" id="PF04052"/>
    </source>
</evidence>
<dbReference type="Proteomes" id="UP001172645">
    <property type="component" value="Unassembled WGS sequence"/>
</dbReference>
<protein>
    <recommendedName>
        <fullName evidence="5">Tol-Pal system protein TolB</fullName>
    </recommendedName>
</protein>
<sequence length="434" mass="47760" precursor="true">MIRKSLVRLLLVLAGLTAALATPAYAVVELNINKGNVQPMPIAITDLLSNDGLGAQVSGVIAADLQRSGLFAPVNKQAFIEKISNPDSTPRFQDWTAINAQALVTGRVTQEGGRLRAEFRLWDTYGNQQMVGQQFYAQPDNWRRVAHIIADAIYEKITGEKGYFDTRVVFVAESGPKTARKTQLGIMDQDGFNARMLTDGSDLVLTPRFSPNRQEVTYMSFANQQPRVYLLQLQTGQRELVGNFPGMTFSPRFSPDGQRVIMSLQQEGNANIYTMDLRSRTTTRLTSTAAIDTSPSYSPDGTQIAFESDRGGKQQIYVMNADGSNQHRISFGDGSYSTPVWSPRGDLIAFTKQSGQTFSIGVMKTDGSGERLLTSGFHNEGPTWAPNGRVIMFFREPQGSSGPQLYSIDLTGYNEQKIPTPGFASDPAWSPLLE</sequence>
<dbReference type="RefSeq" id="WP_285870408.1">
    <property type="nucleotide sequence ID" value="NZ_JARFYM010000017.1"/>
</dbReference>
<dbReference type="SUPFAM" id="SSF52964">
    <property type="entry name" value="TolB, N-terminal domain"/>
    <property type="match status" value="1"/>
</dbReference>
<dbReference type="SUPFAM" id="SSF69304">
    <property type="entry name" value="Tricorn protease N-terminal domain"/>
    <property type="match status" value="1"/>
</dbReference>
<comment type="function">
    <text evidence="5">Part of the Tol-Pal system, which plays a role in outer membrane invagination during cell division and is important for maintaining outer membrane integrity.</text>
</comment>
<feature type="signal peptide" evidence="5">
    <location>
        <begin position="1"/>
        <end position="26"/>
    </location>
</feature>
<dbReference type="Pfam" id="PF07676">
    <property type="entry name" value="PD40"/>
    <property type="match status" value="3"/>
</dbReference>
<dbReference type="Gene3D" id="2.120.10.30">
    <property type="entry name" value="TolB, C-terminal domain"/>
    <property type="match status" value="1"/>
</dbReference>
<evidence type="ECO:0000256" key="5">
    <source>
        <dbReference type="HAMAP-Rule" id="MF_00671"/>
    </source>
</evidence>
<evidence type="ECO:0000256" key="3">
    <source>
        <dbReference type="ARBA" id="ARBA00022729"/>
    </source>
</evidence>
<dbReference type="Gene3D" id="3.40.50.10070">
    <property type="entry name" value="TolB, N-terminal domain"/>
    <property type="match status" value="1"/>
</dbReference>
<evidence type="ECO:0000256" key="4">
    <source>
        <dbReference type="ARBA" id="ARBA00022764"/>
    </source>
</evidence>
<proteinExistence type="inferred from homology"/>
<dbReference type="InterPro" id="IPR011042">
    <property type="entry name" value="6-blade_b-propeller_TolB-like"/>
</dbReference>
<dbReference type="PANTHER" id="PTHR36842">
    <property type="entry name" value="PROTEIN TOLB HOMOLOG"/>
    <property type="match status" value="1"/>
</dbReference>
<comment type="caution">
    <text evidence="7">The sequence shown here is derived from an EMBL/GenBank/DDBJ whole genome shotgun (WGS) entry which is preliminary data.</text>
</comment>
<dbReference type="PANTHER" id="PTHR36842:SF1">
    <property type="entry name" value="PROTEIN TOLB"/>
    <property type="match status" value="1"/>
</dbReference>
<feature type="domain" description="TolB N-terminal" evidence="6">
    <location>
        <begin position="29"/>
        <end position="130"/>
    </location>
</feature>
<gene>
    <name evidence="5 7" type="primary">tolB</name>
    <name evidence="7" type="ORF">PY649_20145</name>
</gene>
<feature type="chain" id="PRO_5044918487" description="Tol-Pal system protein TolB" evidence="5">
    <location>
        <begin position="27"/>
        <end position="434"/>
    </location>
</feature>
<accession>A0ABT7JZ71</accession>
<comment type="subunit">
    <text evidence="5">The Tol-Pal system is composed of five core proteins: the inner membrane proteins TolA, TolQ and TolR, the periplasmic protein TolB and the outer membrane protein Pal. They form a network linking the inner and outer membranes and the peptidoglycan layer.</text>
</comment>